<dbReference type="InterPro" id="IPR011706">
    <property type="entry name" value="Cu-oxidase_C"/>
</dbReference>
<evidence type="ECO:0000259" key="6">
    <source>
        <dbReference type="Pfam" id="PF07731"/>
    </source>
</evidence>
<dbReference type="SUPFAM" id="SSF49503">
    <property type="entry name" value="Cupredoxins"/>
    <property type="match status" value="3"/>
</dbReference>
<dbReference type="PANTHER" id="PTHR11709">
    <property type="entry name" value="MULTI-COPPER OXIDASE"/>
    <property type="match status" value="1"/>
</dbReference>
<dbReference type="PROSITE" id="PS51318">
    <property type="entry name" value="TAT"/>
    <property type="match status" value="1"/>
</dbReference>
<dbReference type="RefSeq" id="WP_175337892.1">
    <property type="nucleotide sequence ID" value="NZ_CP043641.1"/>
</dbReference>
<evidence type="ECO:0000259" key="7">
    <source>
        <dbReference type="Pfam" id="PF07732"/>
    </source>
</evidence>
<dbReference type="PROSITE" id="PS00080">
    <property type="entry name" value="MULTICOPPER_OXIDASE2"/>
    <property type="match status" value="1"/>
</dbReference>
<feature type="domain" description="Plastocyanin-like" evidence="6">
    <location>
        <begin position="401"/>
        <end position="505"/>
    </location>
</feature>
<dbReference type="PANTHER" id="PTHR11709:SF394">
    <property type="entry name" value="FI03373P-RELATED"/>
    <property type="match status" value="1"/>
</dbReference>
<keyword evidence="3" id="KW-0186">Copper</keyword>
<evidence type="ECO:0000256" key="3">
    <source>
        <dbReference type="ARBA" id="ARBA00023008"/>
    </source>
</evidence>
<dbReference type="Pfam" id="PF00394">
    <property type="entry name" value="Cu-oxidase"/>
    <property type="match status" value="1"/>
</dbReference>
<dbReference type="GO" id="GO:0005507">
    <property type="term" value="F:copper ion binding"/>
    <property type="evidence" value="ECO:0007669"/>
    <property type="project" value="InterPro"/>
</dbReference>
<evidence type="ECO:0000313" key="9">
    <source>
        <dbReference type="Proteomes" id="UP000515511"/>
    </source>
</evidence>
<dbReference type="InterPro" id="IPR045087">
    <property type="entry name" value="Cu-oxidase_fam"/>
</dbReference>
<dbReference type="Pfam" id="PF07731">
    <property type="entry name" value="Cu-oxidase_2"/>
    <property type="match status" value="1"/>
</dbReference>
<dbReference type="EMBL" id="CP043641">
    <property type="protein sequence ID" value="QNE35960.1"/>
    <property type="molecule type" value="Genomic_DNA"/>
</dbReference>
<keyword evidence="2" id="KW-0560">Oxidoreductase</keyword>
<dbReference type="InterPro" id="IPR006311">
    <property type="entry name" value="TAT_signal"/>
</dbReference>
<proteinExistence type="predicted"/>
<gene>
    <name evidence="8" type="ORF">F1C12_13040</name>
</gene>
<dbReference type="CDD" id="cd13870">
    <property type="entry name" value="CuRO_2_CopA_like_1"/>
    <property type="match status" value="1"/>
</dbReference>
<evidence type="ECO:0000256" key="4">
    <source>
        <dbReference type="SAM" id="SignalP"/>
    </source>
</evidence>
<evidence type="ECO:0000259" key="5">
    <source>
        <dbReference type="Pfam" id="PF00394"/>
    </source>
</evidence>
<name>A0A7G6YBU5_9MICO</name>
<reference evidence="9" key="1">
    <citation type="submission" date="2019-09" db="EMBL/GenBank/DDBJ databases">
        <title>Antimicrobial potential of Antarctic Bacteria.</title>
        <authorList>
            <person name="Benaud N."/>
            <person name="Edwards R.J."/>
            <person name="Ferrari B.C."/>
        </authorList>
    </citation>
    <scope>NUCLEOTIDE SEQUENCE [LARGE SCALE GENOMIC DNA]</scope>
    <source>
        <strain evidence="9">INR9</strain>
    </source>
</reference>
<dbReference type="CDD" id="cd13861">
    <property type="entry name" value="CuRO_1_CumA_like"/>
    <property type="match status" value="1"/>
</dbReference>
<keyword evidence="4" id="KW-0732">Signal</keyword>
<evidence type="ECO:0000256" key="2">
    <source>
        <dbReference type="ARBA" id="ARBA00023002"/>
    </source>
</evidence>
<dbReference type="Pfam" id="PF07732">
    <property type="entry name" value="Cu-oxidase_3"/>
    <property type="match status" value="1"/>
</dbReference>
<keyword evidence="1" id="KW-0479">Metal-binding</keyword>
<dbReference type="GO" id="GO:0016491">
    <property type="term" value="F:oxidoreductase activity"/>
    <property type="evidence" value="ECO:0007669"/>
    <property type="project" value="UniProtKB-KW"/>
</dbReference>
<dbReference type="KEGG" id="lse:F1C12_13040"/>
<dbReference type="InterPro" id="IPR008972">
    <property type="entry name" value="Cupredoxin"/>
</dbReference>
<evidence type="ECO:0000256" key="1">
    <source>
        <dbReference type="ARBA" id="ARBA00022723"/>
    </source>
</evidence>
<dbReference type="AlphaFoldDB" id="A0A7G6YBU5"/>
<dbReference type="InterPro" id="IPR011707">
    <property type="entry name" value="Cu-oxidase-like_N"/>
</dbReference>
<feature type="signal peptide" evidence="4">
    <location>
        <begin position="1"/>
        <end position="25"/>
    </location>
</feature>
<feature type="domain" description="Plastocyanin-like" evidence="5">
    <location>
        <begin position="256"/>
        <end position="341"/>
    </location>
</feature>
<dbReference type="CDD" id="cd13896">
    <property type="entry name" value="CuRO_3_CopA"/>
    <property type="match status" value="1"/>
</dbReference>
<dbReference type="InterPro" id="IPR002355">
    <property type="entry name" value="Cu_oxidase_Cu_BS"/>
</dbReference>
<dbReference type="InterPro" id="IPR034279">
    <property type="entry name" value="CuRO_3_CopA"/>
</dbReference>
<evidence type="ECO:0000313" key="8">
    <source>
        <dbReference type="EMBL" id="QNE35960.1"/>
    </source>
</evidence>
<dbReference type="Gene3D" id="2.60.40.420">
    <property type="entry name" value="Cupredoxins - blue copper proteins"/>
    <property type="match status" value="3"/>
</dbReference>
<feature type="domain" description="Plastocyanin-like" evidence="7">
    <location>
        <begin position="63"/>
        <end position="173"/>
    </location>
</feature>
<protein>
    <submittedName>
        <fullName evidence="8">Multicopper oxidase family protein</fullName>
    </submittedName>
</protein>
<feature type="chain" id="PRO_5028879822" evidence="4">
    <location>
        <begin position="26"/>
        <end position="510"/>
    </location>
</feature>
<organism evidence="8 9">
    <name type="scientific">Leifsonia shinshuensis</name>
    <dbReference type="NCBI Taxonomy" id="150026"/>
    <lineage>
        <taxon>Bacteria</taxon>
        <taxon>Bacillati</taxon>
        <taxon>Actinomycetota</taxon>
        <taxon>Actinomycetes</taxon>
        <taxon>Micrococcales</taxon>
        <taxon>Microbacteriaceae</taxon>
        <taxon>Leifsonia</taxon>
    </lineage>
</organism>
<sequence length="510" mass="54299">MNSSNLTRRSLLLGGAGVATAFALAACTGGPNLLTATSSPVTAAETARRRTGRTTRVQLTAAKTDIDLAGRTASTWAYNGEVPGPTIRAHVGDIIRAHVTNQLPDDTTVHWHGIALRNDMDGVPPITQQPIGPGASFDYAFTADAPGTYWYHPHVGPQLDRGLQGPLVIEDPREPLNYDHDWVLVLDDWLDGVTATPDQVLADLKKGMKGMGGMGGMGGMMGGGQDGTPTRAGNLLTGTGSNLLGGDAGDVYYPYYLINGRPAGDPATFTAKPGQRVRLRIINAGGDTAFRFSVGGHRLTVTHTDGYPVNPVEGDSILLGMGERYDAIVTVADGAFPIVAEAVGKADRGFGVLRSNSGSPTPTANGYTASDTSPVTAAVLSATSADTLQRRRIDRRIDIALTGGMMKYDWGINGKAFDMNNPLDGAYTVREGERVQLTIANQTMMWHPFHVHGHTFQLDGGPRKDTAIVLPHRSLTVLLDAYNPGQWMTHCHNIYHAESGMMAVLGYEKS</sequence>
<accession>A0A7G6YBU5</accession>
<dbReference type="Proteomes" id="UP000515511">
    <property type="component" value="Chromosome"/>
</dbReference>
<dbReference type="InterPro" id="IPR001117">
    <property type="entry name" value="Cu-oxidase_2nd"/>
</dbReference>